<sequence>MVGVTDDPGQFRHLSGIGKEDILTPSSAWMDALQRRLIRTNSINEIMEDWNERMGHFGHGLSYSCFATTSENVAKPCVNHEDDRIISSFASVSDDVSKNASTTATITVGATVTELLVLSPPTKANLVQSPAGAPNFRKWESCRTMPLVGGYFSENLPFPTRFHFGAAPCSLQSPSLFASALSDAQGLASRGKVISGWMSAKTIIKFHGACNGVPSRVQVIRSLRGSTLPRAPPPLGFTVSTGSQLGMLFHSWLHWRKPLESAALLLAPRTGNVDSTVRYFTPTYRNSGGNSDYQTKKPSSGAVGNYDTAKAHLLSVMVHHGRRHEEKDNYREQLCRRRIISNSLGTLLKLYGIHITSYMDVARRTKISHIAPHTYGLFFTNMGAAVSERTGYSPPTKPNRVQSPAGPLPDFCKQESCRTMPLVGRFPWGSPVFPSLHSGAAPFPLQFHPHRL</sequence>
<organism evidence="1 2">
    <name type="scientific">Dryococelus australis</name>
    <dbReference type="NCBI Taxonomy" id="614101"/>
    <lineage>
        <taxon>Eukaryota</taxon>
        <taxon>Metazoa</taxon>
        <taxon>Ecdysozoa</taxon>
        <taxon>Arthropoda</taxon>
        <taxon>Hexapoda</taxon>
        <taxon>Insecta</taxon>
        <taxon>Pterygota</taxon>
        <taxon>Neoptera</taxon>
        <taxon>Polyneoptera</taxon>
        <taxon>Phasmatodea</taxon>
        <taxon>Verophasmatodea</taxon>
        <taxon>Anareolatae</taxon>
        <taxon>Phasmatidae</taxon>
        <taxon>Eurycanthinae</taxon>
        <taxon>Dryococelus</taxon>
    </lineage>
</organism>
<evidence type="ECO:0000313" key="1">
    <source>
        <dbReference type="EMBL" id="KAJ8893454.1"/>
    </source>
</evidence>
<proteinExistence type="predicted"/>
<comment type="caution">
    <text evidence="1">The sequence shown here is derived from an EMBL/GenBank/DDBJ whole genome shotgun (WGS) entry which is preliminary data.</text>
</comment>
<evidence type="ECO:0000313" key="2">
    <source>
        <dbReference type="Proteomes" id="UP001159363"/>
    </source>
</evidence>
<protein>
    <submittedName>
        <fullName evidence="1">Uncharacterized protein</fullName>
    </submittedName>
</protein>
<keyword evidence="2" id="KW-1185">Reference proteome</keyword>
<dbReference type="EMBL" id="JARBHB010000002">
    <property type="protein sequence ID" value="KAJ8893454.1"/>
    <property type="molecule type" value="Genomic_DNA"/>
</dbReference>
<accession>A0ABQ9IAY9</accession>
<gene>
    <name evidence="1" type="ORF">PR048_006052</name>
</gene>
<name>A0ABQ9IAY9_9NEOP</name>
<dbReference type="Proteomes" id="UP001159363">
    <property type="component" value="Chromosome 2"/>
</dbReference>
<reference evidence="1 2" key="1">
    <citation type="submission" date="2023-02" db="EMBL/GenBank/DDBJ databases">
        <title>LHISI_Scaffold_Assembly.</title>
        <authorList>
            <person name="Stuart O.P."/>
            <person name="Cleave R."/>
            <person name="Magrath M.J.L."/>
            <person name="Mikheyev A.S."/>
        </authorList>
    </citation>
    <scope>NUCLEOTIDE SEQUENCE [LARGE SCALE GENOMIC DNA]</scope>
    <source>
        <strain evidence="1">Daus_M_001</strain>
        <tissue evidence="1">Leg muscle</tissue>
    </source>
</reference>